<dbReference type="InterPro" id="IPR006084">
    <property type="entry name" value="XPG/Rad2"/>
</dbReference>
<evidence type="ECO:0000259" key="1">
    <source>
        <dbReference type="SMART" id="SM00484"/>
    </source>
</evidence>
<dbReference type="SMART" id="SM00484">
    <property type="entry name" value="XPGI"/>
    <property type="match status" value="1"/>
</dbReference>
<dbReference type="Gene3D" id="3.40.50.1010">
    <property type="entry name" value="5'-nuclease"/>
    <property type="match status" value="2"/>
</dbReference>
<dbReference type="PANTHER" id="PTHR11081">
    <property type="entry name" value="FLAP ENDONUCLEASE FAMILY MEMBER"/>
    <property type="match status" value="1"/>
</dbReference>
<proteinExistence type="predicted"/>
<evidence type="ECO:0000313" key="3">
    <source>
        <dbReference type="Proteomes" id="UP000193067"/>
    </source>
</evidence>
<dbReference type="PANTHER" id="PTHR11081:SF75">
    <property type="entry name" value="ENDONUCLEASE, PUTATIVE (AFU_ORTHOLOGUE AFUA_3G13260)-RELATED"/>
    <property type="match status" value="1"/>
</dbReference>
<evidence type="ECO:0000313" key="2">
    <source>
        <dbReference type="EMBL" id="OSC96297.1"/>
    </source>
</evidence>
<dbReference type="Gene3D" id="1.10.150.20">
    <property type="entry name" value="5' to 3' exonuclease, C-terminal subdomain"/>
    <property type="match status" value="1"/>
</dbReference>
<dbReference type="PRINTS" id="PR00853">
    <property type="entry name" value="XPGRADSUPER"/>
</dbReference>
<dbReference type="STRING" id="1353009.A0A1Y2I591"/>
<dbReference type="EMBL" id="KZ084193">
    <property type="protein sequence ID" value="OSC96297.1"/>
    <property type="molecule type" value="Genomic_DNA"/>
</dbReference>
<dbReference type="GO" id="GO:0006281">
    <property type="term" value="P:DNA repair"/>
    <property type="evidence" value="ECO:0007669"/>
    <property type="project" value="UniProtKB-ARBA"/>
</dbReference>
<feature type="domain" description="XPG-I" evidence="1">
    <location>
        <begin position="110"/>
        <end position="186"/>
    </location>
</feature>
<dbReference type="InterPro" id="IPR006086">
    <property type="entry name" value="XPG-I_dom"/>
</dbReference>
<dbReference type="Pfam" id="PF00867">
    <property type="entry name" value="XPG_I"/>
    <property type="match status" value="1"/>
</dbReference>
<name>A0A1Y2I591_TRAC3</name>
<dbReference type="SUPFAM" id="SSF88723">
    <property type="entry name" value="PIN domain-like"/>
    <property type="match status" value="1"/>
</dbReference>
<dbReference type="OrthoDB" id="2959108at2759"/>
<dbReference type="InterPro" id="IPR029060">
    <property type="entry name" value="PIN-like_dom_sf"/>
</dbReference>
<dbReference type="InterPro" id="IPR036279">
    <property type="entry name" value="5-3_exonuclease_C_sf"/>
</dbReference>
<feature type="non-terminal residue" evidence="2">
    <location>
        <position position="343"/>
    </location>
</feature>
<dbReference type="Proteomes" id="UP000193067">
    <property type="component" value="Unassembled WGS sequence"/>
</dbReference>
<dbReference type="SUPFAM" id="SSF47807">
    <property type="entry name" value="5' to 3' exonuclease, C-terminal subdomain"/>
    <property type="match status" value="1"/>
</dbReference>
<gene>
    <name evidence="2" type="ORF">PYCCODRAFT_1344865</name>
</gene>
<sequence length="343" mass="38542">LVQHAGEHRSLNALALQHGLHGNRADKLYYIGVDVSIWMYQVQNTFSIGHAQAGENPELRTIFFRLSALAKHPIHLIFVADGPSRPSVKRGHKVSAIPHWLTEAVRELVTAFGFRWLEAAGEAEAELCRMNQLGVIDAVMTEDSDALIHGAKVILRSPSFKNRGKDDLFMLRCHTLWRDGLSQGDMILLALLVGSDYDPIGLPRCGMRTALGVLKYGLGISLYAGYRTYDRGYELEDFFSRWRSRLRDVLRSDPRGFIGRLNPSLADSVSDSFPPRHVLDCFVYPHLLPEDSYVAIHPPGLLDIPRLAKLCEIHFSWGNPAQLLTTLRTSLWPAEVARLLLNM</sequence>
<organism evidence="2 3">
    <name type="scientific">Trametes coccinea (strain BRFM310)</name>
    <name type="common">Pycnoporus coccineus</name>
    <dbReference type="NCBI Taxonomy" id="1353009"/>
    <lineage>
        <taxon>Eukaryota</taxon>
        <taxon>Fungi</taxon>
        <taxon>Dikarya</taxon>
        <taxon>Basidiomycota</taxon>
        <taxon>Agaricomycotina</taxon>
        <taxon>Agaricomycetes</taxon>
        <taxon>Polyporales</taxon>
        <taxon>Polyporaceae</taxon>
        <taxon>Trametes</taxon>
    </lineage>
</organism>
<dbReference type="AlphaFoldDB" id="A0A1Y2I591"/>
<dbReference type="GO" id="GO:0017108">
    <property type="term" value="F:5'-flap endonuclease activity"/>
    <property type="evidence" value="ECO:0007669"/>
    <property type="project" value="TreeGrafter"/>
</dbReference>
<accession>A0A1Y2I591</accession>
<dbReference type="CDD" id="cd09870">
    <property type="entry name" value="PIN_YEN1"/>
    <property type="match status" value="1"/>
</dbReference>
<keyword evidence="3" id="KW-1185">Reference proteome</keyword>
<reference evidence="2 3" key="1">
    <citation type="journal article" date="2015" name="Biotechnol. Biofuels">
        <title>Enhanced degradation of softwood versus hardwood by the white-rot fungus Pycnoporus coccineus.</title>
        <authorList>
            <person name="Couturier M."/>
            <person name="Navarro D."/>
            <person name="Chevret D."/>
            <person name="Henrissat B."/>
            <person name="Piumi F."/>
            <person name="Ruiz-Duenas F.J."/>
            <person name="Martinez A.T."/>
            <person name="Grigoriev I.V."/>
            <person name="Riley R."/>
            <person name="Lipzen A."/>
            <person name="Berrin J.G."/>
            <person name="Master E.R."/>
            <person name="Rosso M.N."/>
        </authorList>
    </citation>
    <scope>NUCLEOTIDE SEQUENCE [LARGE SCALE GENOMIC DNA]</scope>
    <source>
        <strain evidence="2 3">BRFM310</strain>
    </source>
</reference>
<protein>
    <submittedName>
        <fullName evidence="2">PIN domain-like protein</fullName>
    </submittedName>
</protein>
<feature type="non-terminal residue" evidence="2">
    <location>
        <position position="1"/>
    </location>
</feature>